<dbReference type="Pfam" id="PF07995">
    <property type="entry name" value="GSDH"/>
    <property type="match status" value="1"/>
</dbReference>
<feature type="signal peptide" evidence="1">
    <location>
        <begin position="1"/>
        <end position="20"/>
    </location>
</feature>
<dbReference type="EMBL" id="CP118246">
    <property type="protein sequence ID" value="WDR01607.1"/>
    <property type="molecule type" value="Genomic_DNA"/>
</dbReference>
<keyword evidence="4" id="KW-1185">Reference proteome</keyword>
<sequence>MICRLLVLIAVLSATAPVAAQDTPASVVAGRVPFAMHVVASGLADPWELSWGPDNYLWVTERTGGKIDRINPKNGAKSTLIALDDVSAPGGQDGLLGMAFHPDFLTGSGTDFVYAAYTYVDMSRPDPVVTDHDNPYRYLYTKIVRLSYDRQSELLGDPVELIKGLPASNDHNSGRMKIGPDGKALFYHW</sequence>
<keyword evidence="1" id="KW-0732">Signal</keyword>
<gene>
    <name evidence="3" type="ORF">PSQ19_12575</name>
</gene>
<evidence type="ECO:0000313" key="4">
    <source>
        <dbReference type="Proteomes" id="UP001220530"/>
    </source>
</evidence>
<dbReference type="PANTHER" id="PTHR19328:SF13">
    <property type="entry name" value="HIPL1 PROTEIN"/>
    <property type="match status" value="1"/>
</dbReference>
<dbReference type="Proteomes" id="UP001220530">
    <property type="component" value="Chromosome"/>
</dbReference>
<proteinExistence type="predicted"/>
<dbReference type="InterPro" id="IPR012938">
    <property type="entry name" value="Glc/Sorbosone_DH"/>
</dbReference>
<feature type="chain" id="PRO_5046094392" evidence="1">
    <location>
        <begin position="21"/>
        <end position="189"/>
    </location>
</feature>
<dbReference type="Gene3D" id="2.120.10.30">
    <property type="entry name" value="TolB, C-terminal domain"/>
    <property type="match status" value="1"/>
</dbReference>
<protein>
    <submittedName>
        <fullName evidence="3">PQQ-dependent sugar dehydrogenase</fullName>
    </submittedName>
</protein>
<feature type="domain" description="Glucose/Sorbosone dehydrogenase" evidence="2">
    <location>
        <begin position="44"/>
        <end position="186"/>
    </location>
</feature>
<organism evidence="3 4">
    <name type="scientific">Devosia algicola</name>
    <dbReference type="NCBI Taxonomy" id="3026418"/>
    <lineage>
        <taxon>Bacteria</taxon>
        <taxon>Pseudomonadati</taxon>
        <taxon>Pseudomonadota</taxon>
        <taxon>Alphaproteobacteria</taxon>
        <taxon>Hyphomicrobiales</taxon>
        <taxon>Devosiaceae</taxon>
        <taxon>Devosia</taxon>
    </lineage>
</organism>
<name>A0ABY7YK91_9HYPH</name>
<dbReference type="SUPFAM" id="SSF50952">
    <property type="entry name" value="Soluble quinoprotein glucose dehydrogenase"/>
    <property type="match status" value="1"/>
</dbReference>
<accession>A0ABY7YK91</accession>
<dbReference type="PANTHER" id="PTHR19328">
    <property type="entry name" value="HEDGEHOG-INTERACTING PROTEIN"/>
    <property type="match status" value="1"/>
</dbReference>
<reference evidence="3 4" key="1">
    <citation type="submission" date="2023-02" db="EMBL/GenBank/DDBJ databases">
        <title>Devosia algicola sp. nov., isolated from the phycosphere of marine algae.</title>
        <authorList>
            <person name="Kim J.M."/>
            <person name="Lee J.K."/>
            <person name="Choi B.J."/>
            <person name="Bayburt H."/>
            <person name="Jeon C.O."/>
        </authorList>
    </citation>
    <scope>NUCLEOTIDE SEQUENCE [LARGE SCALE GENOMIC DNA]</scope>
    <source>
        <strain evidence="3 4">G20-9</strain>
    </source>
</reference>
<evidence type="ECO:0000256" key="1">
    <source>
        <dbReference type="SAM" id="SignalP"/>
    </source>
</evidence>
<evidence type="ECO:0000313" key="3">
    <source>
        <dbReference type="EMBL" id="WDR01607.1"/>
    </source>
</evidence>
<evidence type="ECO:0000259" key="2">
    <source>
        <dbReference type="Pfam" id="PF07995"/>
    </source>
</evidence>
<dbReference type="InterPro" id="IPR011042">
    <property type="entry name" value="6-blade_b-propeller_TolB-like"/>
</dbReference>
<dbReference type="InterPro" id="IPR011041">
    <property type="entry name" value="Quinoprot_gluc/sorb_DH_b-prop"/>
</dbReference>